<keyword evidence="3" id="KW-1185">Reference proteome</keyword>
<comment type="caution">
    <text evidence="2">The sequence shown here is derived from an EMBL/GenBank/DDBJ whole genome shotgun (WGS) entry which is preliminary data.</text>
</comment>
<protein>
    <recommendedName>
        <fullName evidence="4">Transposase</fullName>
    </recommendedName>
</protein>
<evidence type="ECO:0000313" key="2">
    <source>
        <dbReference type="EMBL" id="MDJ1182664.1"/>
    </source>
</evidence>
<reference evidence="2 3" key="1">
    <citation type="submission" date="2023-01" db="EMBL/GenBank/DDBJ databases">
        <title>Novel diversity within Roseofilum (Cyanobacteria; Desertifilaceae) from marine benthic mats with descriptions of four novel species.</title>
        <authorList>
            <person name="Wang Y."/>
            <person name="Berthold D.E."/>
            <person name="Hu J."/>
            <person name="Lefler F.W."/>
            <person name="Laughinghouse H.D. IV."/>
        </authorList>
    </citation>
    <scope>NUCLEOTIDE SEQUENCE [LARGE SCALE GENOMIC DNA]</scope>
    <source>
        <strain evidence="2 3">BLCC-M143</strain>
    </source>
</reference>
<evidence type="ECO:0000313" key="3">
    <source>
        <dbReference type="Proteomes" id="UP001232992"/>
    </source>
</evidence>
<sequence length="48" mass="5705">MLEQDRWQMEDGNRRMGRSRYTESSYPNSASFRILIPYLQGMGTFSKL</sequence>
<dbReference type="EMBL" id="JAQOSQ010000003">
    <property type="protein sequence ID" value="MDJ1182664.1"/>
    <property type="molecule type" value="Genomic_DNA"/>
</dbReference>
<accession>A0ABT7BU02</accession>
<evidence type="ECO:0008006" key="4">
    <source>
        <dbReference type="Google" id="ProtNLM"/>
    </source>
</evidence>
<evidence type="ECO:0000256" key="1">
    <source>
        <dbReference type="SAM" id="MobiDB-lite"/>
    </source>
</evidence>
<name>A0ABT7BU02_9CYAN</name>
<organism evidence="2 3">
    <name type="scientific">Roseofilum casamattae BLCC-M143</name>
    <dbReference type="NCBI Taxonomy" id="3022442"/>
    <lineage>
        <taxon>Bacteria</taxon>
        <taxon>Bacillati</taxon>
        <taxon>Cyanobacteriota</taxon>
        <taxon>Cyanophyceae</taxon>
        <taxon>Desertifilales</taxon>
        <taxon>Desertifilaceae</taxon>
        <taxon>Roseofilum</taxon>
        <taxon>Roseofilum casamattae</taxon>
    </lineage>
</organism>
<feature type="region of interest" description="Disordered" evidence="1">
    <location>
        <begin position="1"/>
        <end position="25"/>
    </location>
</feature>
<proteinExistence type="predicted"/>
<dbReference type="Proteomes" id="UP001232992">
    <property type="component" value="Unassembled WGS sequence"/>
</dbReference>
<feature type="compositionally biased region" description="Basic and acidic residues" evidence="1">
    <location>
        <begin position="1"/>
        <end position="14"/>
    </location>
</feature>
<gene>
    <name evidence="2" type="ORF">PMH09_05600</name>
</gene>